<feature type="transmembrane region" description="Helical" evidence="1">
    <location>
        <begin position="45"/>
        <end position="67"/>
    </location>
</feature>
<feature type="transmembrane region" description="Helical" evidence="1">
    <location>
        <begin position="165"/>
        <end position="186"/>
    </location>
</feature>
<gene>
    <name evidence="2" type="ORF">ACFPH8_02495</name>
</gene>
<sequence>MFKFLKQYAIFGVVFMVAKATVYFIPLLLADVLTKSDFGVLEYALAGLGMIVNTIINLGVPGAYPYFVLREEKVELKPAFKLHAVFLLIPFALNQVLYFFFNLDVVFYLAFNMSYIIANQVFYSTQLKSHEKSTPSVIIDSGIYLVLLVAYVLDKLNLLDVNLQLINVFVLTYSLVYVVYGIINYYKVKEEATLLGYKTILKFSIHLLISTFLIFLITTSGRILVELFFDFETVGIYAFYFRLSAVVVMIHQVINIAFFKKIYTFNPEVLDKYFYLFFIFIFCLSVVIQFIAPFIITHFSDYFNDTYQAYKTVYFLLSAQMVMWIASALNSNIIDRENLASKNNVKFLILVFISILLFYAVQNYLTLALLTFLHMSIIFVACLLQYSSLYSKGIYFKKSAITLIIIYFITSVYYFYTI</sequence>
<accession>A0ABW0C3I5</accession>
<feature type="transmembrane region" description="Helical" evidence="1">
    <location>
        <begin position="345"/>
        <end position="361"/>
    </location>
</feature>
<feature type="transmembrane region" description="Helical" evidence="1">
    <location>
        <begin position="237"/>
        <end position="259"/>
    </location>
</feature>
<feature type="transmembrane region" description="Helical" evidence="1">
    <location>
        <begin position="399"/>
        <end position="416"/>
    </location>
</feature>
<feature type="transmembrane region" description="Helical" evidence="1">
    <location>
        <begin position="106"/>
        <end position="125"/>
    </location>
</feature>
<dbReference type="Proteomes" id="UP001596162">
    <property type="component" value="Unassembled WGS sequence"/>
</dbReference>
<keyword evidence="1" id="KW-1133">Transmembrane helix</keyword>
<feature type="transmembrane region" description="Helical" evidence="1">
    <location>
        <begin position="79"/>
        <end position="100"/>
    </location>
</feature>
<dbReference type="EMBL" id="JBHSLA010000001">
    <property type="protein sequence ID" value="MFC5194190.1"/>
    <property type="molecule type" value="Genomic_DNA"/>
</dbReference>
<comment type="caution">
    <text evidence="2">The sequence shown here is derived from an EMBL/GenBank/DDBJ whole genome shotgun (WGS) entry which is preliminary data.</text>
</comment>
<keyword evidence="3" id="KW-1185">Reference proteome</keyword>
<organism evidence="2 3">
    <name type="scientific">Bizionia hallyeonensis</name>
    <dbReference type="NCBI Taxonomy" id="1123757"/>
    <lineage>
        <taxon>Bacteria</taxon>
        <taxon>Pseudomonadati</taxon>
        <taxon>Bacteroidota</taxon>
        <taxon>Flavobacteriia</taxon>
        <taxon>Flavobacteriales</taxon>
        <taxon>Flavobacteriaceae</taxon>
        <taxon>Bizionia</taxon>
    </lineage>
</organism>
<evidence type="ECO:0000256" key="1">
    <source>
        <dbReference type="SAM" id="Phobius"/>
    </source>
</evidence>
<reference evidence="3" key="1">
    <citation type="journal article" date="2019" name="Int. J. Syst. Evol. Microbiol.">
        <title>The Global Catalogue of Microorganisms (GCM) 10K type strain sequencing project: providing services to taxonomists for standard genome sequencing and annotation.</title>
        <authorList>
            <consortium name="The Broad Institute Genomics Platform"/>
            <consortium name="The Broad Institute Genome Sequencing Center for Infectious Disease"/>
            <person name="Wu L."/>
            <person name="Ma J."/>
        </authorList>
    </citation>
    <scope>NUCLEOTIDE SEQUENCE [LARGE SCALE GENOMIC DNA]</scope>
    <source>
        <strain evidence="3">JCM 17978</strain>
    </source>
</reference>
<evidence type="ECO:0000313" key="3">
    <source>
        <dbReference type="Proteomes" id="UP001596162"/>
    </source>
</evidence>
<feature type="transmembrane region" description="Helical" evidence="1">
    <location>
        <begin position="207"/>
        <end position="225"/>
    </location>
</feature>
<keyword evidence="1" id="KW-0472">Membrane</keyword>
<feature type="transmembrane region" description="Helical" evidence="1">
    <location>
        <begin position="137"/>
        <end position="153"/>
    </location>
</feature>
<evidence type="ECO:0000313" key="2">
    <source>
        <dbReference type="EMBL" id="MFC5194190.1"/>
    </source>
</evidence>
<evidence type="ECO:0008006" key="4">
    <source>
        <dbReference type="Google" id="ProtNLM"/>
    </source>
</evidence>
<proteinExistence type="predicted"/>
<keyword evidence="1" id="KW-0812">Transmembrane</keyword>
<feature type="transmembrane region" description="Helical" evidence="1">
    <location>
        <begin position="312"/>
        <end position="333"/>
    </location>
</feature>
<feature type="transmembrane region" description="Helical" evidence="1">
    <location>
        <begin position="7"/>
        <end position="25"/>
    </location>
</feature>
<feature type="transmembrane region" description="Helical" evidence="1">
    <location>
        <begin position="367"/>
        <end position="387"/>
    </location>
</feature>
<name>A0ABW0C3I5_9FLAO</name>
<protein>
    <recommendedName>
        <fullName evidence="4">Polysaccharide biosynthesis protein</fullName>
    </recommendedName>
</protein>
<dbReference type="RefSeq" id="WP_376858327.1">
    <property type="nucleotide sequence ID" value="NZ_JBHSLA010000001.1"/>
</dbReference>
<feature type="transmembrane region" description="Helical" evidence="1">
    <location>
        <begin position="273"/>
        <end position="292"/>
    </location>
</feature>